<feature type="chain" id="PRO_5011004626" description="Chitin-binding type-4 domain-containing protein" evidence="2">
    <location>
        <begin position="28"/>
        <end position="453"/>
    </location>
</feature>
<dbReference type="Gene3D" id="2.70.50.70">
    <property type="match status" value="1"/>
</dbReference>
<proteinExistence type="predicted"/>
<feature type="signal peptide" evidence="2">
    <location>
        <begin position="1"/>
        <end position="27"/>
    </location>
</feature>
<feature type="compositionally biased region" description="Polar residues" evidence="1">
    <location>
        <begin position="292"/>
        <end position="319"/>
    </location>
</feature>
<feature type="compositionally biased region" description="Low complexity" evidence="1">
    <location>
        <begin position="246"/>
        <end position="291"/>
    </location>
</feature>
<dbReference type="AlphaFoldDB" id="A0A1Y2F9Y0"/>
<feature type="compositionally biased region" description="Low complexity" evidence="1">
    <location>
        <begin position="325"/>
        <end position="346"/>
    </location>
</feature>
<dbReference type="STRING" id="106004.A0A1Y2F9Y0"/>
<name>A0A1Y2F9Y0_9BASI</name>
<dbReference type="OrthoDB" id="2342176at2759"/>
<organism evidence="3 4">
    <name type="scientific">Leucosporidium creatinivorum</name>
    <dbReference type="NCBI Taxonomy" id="106004"/>
    <lineage>
        <taxon>Eukaryota</taxon>
        <taxon>Fungi</taxon>
        <taxon>Dikarya</taxon>
        <taxon>Basidiomycota</taxon>
        <taxon>Pucciniomycotina</taxon>
        <taxon>Microbotryomycetes</taxon>
        <taxon>Leucosporidiales</taxon>
        <taxon>Leucosporidium</taxon>
    </lineage>
</organism>
<evidence type="ECO:0000313" key="3">
    <source>
        <dbReference type="EMBL" id="ORY80244.1"/>
    </source>
</evidence>
<protein>
    <recommendedName>
        <fullName evidence="5">Chitin-binding type-4 domain-containing protein</fullName>
    </recommendedName>
</protein>
<reference evidence="3 4" key="1">
    <citation type="submission" date="2016-07" db="EMBL/GenBank/DDBJ databases">
        <title>Pervasive Adenine N6-methylation of Active Genes in Fungi.</title>
        <authorList>
            <consortium name="DOE Joint Genome Institute"/>
            <person name="Mondo S.J."/>
            <person name="Dannebaum R.O."/>
            <person name="Kuo R.C."/>
            <person name="Labutti K."/>
            <person name="Haridas S."/>
            <person name="Kuo A."/>
            <person name="Salamov A."/>
            <person name="Ahrendt S.R."/>
            <person name="Lipzen A."/>
            <person name="Sullivan W."/>
            <person name="Andreopoulos W.B."/>
            <person name="Clum A."/>
            <person name="Lindquist E."/>
            <person name="Daum C."/>
            <person name="Ramamoorthy G.K."/>
            <person name="Gryganskyi A."/>
            <person name="Culley D."/>
            <person name="Magnuson J.K."/>
            <person name="James T.Y."/>
            <person name="O'Malley M.A."/>
            <person name="Stajich J.E."/>
            <person name="Spatafora J.W."/>
            <person name="Visel A."/>
            <person name="Grigoriev I.V."/>
        </authorList>
    </citation>
    <scope>NUCLEOTIDE SEQUENCE [LARGE SCALE GENOMIC DNA]</scope>
    <source>
        <strain evidence="3 4">62-1032</strain>
    </source>
</reference>
<evidence type="ECO:0000256" key="2">
    <source>
        <dbReference type="SAM" id="SignalP"/>
    </source>
</evidence>
<evidence type="ECO:0008006" key="5">
    <source>
        <dbReference type="Google" id="ProtNLM"/>
    </source>
</evidence>
<comment type="caution">
    <text evidence="3">The sequence shown here is derived from an EMBL/GenBank/DDBJ whole genome shotgun (WGS) entry which is preliminary data.</text>
</comment>
<dbReference type="PANTHER" id="PTHR36182:SF1">
    <property type="entry name" value="PROTEIN, PUTATIVE (AFU_ORTHOLOGUE AFUA_6G10930)-RELATED"/>
    <property type="match status" value="1"/>
</dbReference>
<sequence>MPSSSQSLFARIAPLVVLLQLILPVLGHIEVVFPPGFNSKYDPQTLEADKDYSMTSPLLADGSNYPCKGYNTAANYAKLNPVATLTAGTTLAVQLAGTATHNGGSCQWAVSYDEGKTFAVIASIIGGCPIGLEFDVPIPANLPSATKATLSWTWFNYSGNREMYQECSLVSITGSSSTSYTGPSLYRANTFADGTCITTEGEDIVFPNPGPSVQYFGAETSKSAATVLDNCPFDEDSNVTISPSGSSSASTTTSKAASSSTTTTTRVQATTTTTQAAATTTTRSSSVTTQAPTITSKDQASTTSKATSLRNPRTKTYLNSPRVKPTTTSKSSAPAATTPTSAGFSTSSDLAASLGVTSSAPTTTPAPTSSSAASASATASTSASGEAYVQCNTTTTWSLCGNGVCTFMGAVPAGTVCKNGQMVMERRKMVKRQEKGSHLRMKMVRRARSAVAH</sequence>
<dbReference type="InParanoid" id="A0A1Y2F9Y0"/>
<keyword evidence="4" id="KW-1185">Reference proteome</keyword>
<keyword evidence="2" id="KW-0732">Signal</keyword>
<evidence type="ECO:0000313" key="4">
    <source>
        <dbReference type="Proteomes" id="UP000193467"/>
    </source>
</evidence>
<dbReference type="PANTHER" id="PTHR36182">
    <property type="entry name" value="PROTEIN, PUTATIVE (AFU_ORTHOLOGUE AFUA_6G10930)-RELATED"/>
    <property type="match status" value="1"/>
</dbReference>
<feature type="region of interest" description="Disordered" evidence="1">
    <location>
        <begin position="238"/>
        <end position="346"/>
    </location>
</feature>
<dbReference type="Proteomes" id="UP000193467">
    <property type="component" value="Unassembled WGS sequence"/>
</dbReference>
<gene>
    <name evidence="3" type="ORF">BCR35DRAFT_279187</name>
</gene>
<accession>A0A1Y2F9Y0</accession>
<dbReference type="EMBL" id="MCGR01000025">
    <property type="protein sequence ID" value="ORY80244.1"/>
    <property type="molecule type" value="Genomic_DNA"/>
</dbReference>
<evidence type="ECO:0000256" key="1">
    <source>
        <dbReference type="SAM" id="MobiDB-lite"/>
    </source>
</evidence>